<feature type="compositionally biased region" description="Basic and acidic residues" evidence="12">
    <location>
        <begin position="349"/>
        <end position="363"/>
    </location>
</feature>
<name>A0ABQ7SN54_PHRPL</name>
<dbReference type="InterPro" id="IPR003968">
    <property type="entry name" value="K_chnl_volt-dep_Kv"/>
</dbReference>
<gene>
    <name evidence="15" type="ORF">JD844_018167</name>
</gene>
<evidence type="ECO:0000256" key="13">
    <source>
        <dbReference type="SAM" id="Phobius"/>
    </source>
</evidence>
<evidence type="ECO:0000256" key="10">
    <source>
        <dbReference type="ARBA" id="ARBA00023136"/>
    </source>
</evidence>
<feature type="compositionally biased region" description="Polar residues" evidence="12">
    <location>
        <begin position="302"/>
        <end position="311"/>
    </location>
</feature>
<dbReference type="PANTHER" id="PTHR11537:SF126">
    <property type="entry name" value="POTASSIUM VOLTAGE-GATED CHANNEL SUBFAMILY C MEMBER 4"/>
    <property type="match status" value="1"/>
</dbReference>
<dbReference type="Pfam" id="PF00520">
    <property type="entry name" value="Ion_trans"/>
    <property type="match status" value="1"/>
</dbReference>
<keyword evidence="8 13" id="KW-1133">Transmembrane helix</keyword>
<evidence type="ECO:0000256" key="11">
    <source>
        <dbReference type="ARBA" id="ARBA00023303"/>
    </source>
</evidence>
<evidence type="ECO:0000256" key="9">
    <source>
        <dbReference type="ARBA" id="ARBA00023065"/>
    </source>
</evidence>
<evidence type="ECO:0000259" key="14">
    <source>
        <dbReference type="Pfam" id="PF00520"/>
    </source>
</evidence>
<evidence type="ECO:0000256" key="4">
    <source>
        <dbReference type="ARBA" id="ARBA00022692"/>
    </source>
</evidence>
<dbReference type="InterPro" id="IPR028325">
    <property type="entry name" value="VG_K_chnl"/>
</dbReference>
<evidence type="ECO:0000256" key="12">
    <source>
        <dbReference type="SAM" id="MobiDB-lite"/>
    </source>
</evidence>
<evidence type="ECO:0000256" key="2">
    <source>
        <dbReference type="ARBA" id="ARBA00022448"/>
    </source>
</evidence>
<keyword evidence="7" id="KW-0630">Potassium</keyword>
<evidence type="ECO:0000256" key="5">
    <source>
        <dbReference type="ARBA" id="ARBA00022826"/>
    </source>
</evidence>
<feature type="transmembrane region" description="Helical" evidence="13">
    <location>
        <begin position="168"/>
        <end position="189"/>
    </location>
</feature>
<dbReference type="PANTHER" id="PTHR11537">
    <property type="entry name" value="VOLTAGE-GATED POTASSIUM CHANNEL"/>
    <property type="match status" value="1"/>
</dbReference>
<sequence length="414" mass="45981">MYFEASFPPFLLQVIAFASLFFILVSITTFCLETHEAFIIAVNTTEMVVDGNTTRIIVVQKMETEPILTYIEGVCVLWFTLEFLVRIVCCPDKLVFVKNLLNIIDFVAILPFYLEVGLSGLSSKAARDVLGFLRVVRFVRILRIFKLTRHFVGLRVLGHTLRASTNEFLLLIIFLALGVLIFATMIYYAERIGAKPSDPSGSEHTHFKNIPIGFWWAVVTMTTLGYGDMYPKTWSGMLVGALCALAGVLTIAMPVPVIVNNFGMYYSLAMAKQKLPKKKKKHIPHPAPLDSPAYYKSDDNSPRNSVQSYNSPLAAATAAGMVERKRSDTKQNGDANVVLSDEEQPLSSPHEEKQPMRRSSPRDKTKKAATCFLLSTGDFSCTADGGIQKGMKETLKCVPGDGGKVVDRPNKIYL</sequence>
<keyword evidence="6" id="KW-0851">Voltage-gated channel</keyword>
<feature type="transmembrane region" description="Helical" evidence="13">
    <location>
        <begin position="239"/>
        <end position="268"/>
    </location>
</feature>
<keyword evidence="3" id="KW-0633">Potassium transport</keyword>
<dbReference type="EMBL" id="JAIPUX010005289">
    <property type="protein sequence ID" value="KAH0618724.1"/>
    <property type="molecule type" value="Genomic_DNA"/>
</dbReference>
<evidence type="ECO:0000256" key="6">
    <source>
        <dbReference type="ARBA" id="ARBA00022882"/>
    </source>
</evidence>
<dbReference type="Proteomes" id="UP000826234">
    <property type="component" value="Unassembled WGS sequence"/>
</dbReference>
<keyword evidence="2" id="KW-0813">Transport</keyword>
<keyword evidence="10 13" id="KW-0472">Membrane</keyword>
<feature type="transmembrane region" description="Helical" evidence="13">
    <location>
        <begin position="210"/>
        <end position="227"/>
    </location>
</feature>
<dbReference type="Gene3D" id="1.20.120.350">
    <property type="entry name" value="Voltage-gated potassium channels. Chain C"/>
    <property type="match status" value="1"/>
</dbReference>
<feature type="transmembrane region" description="Helical" evidence="13">
    <location>
        <begin position="12"/>
        <end position="32"/>
    </location>
</feature>
<evidence type="ECO:0000256" key="3">
    <source>
        <dbReference type="ARBA" id="ARBA00022538"/>
    </source>
</evidence>
<keyword evidence="4 13" id="KW-0812">Transmembrane</keyword>
<comment type="subcellular location">
    <subcellularLocation>
        <location evidence="1">Membrane</location>
        <topology evidence="1">Multi-pass membrane protein</topology>
    </subcellularLocation>
</comment>
<feature type="compositionally biased region" description="Basic and acidic residues" evidence="12">
    <location>
        <begin position="322"/>
        <end position="331"/>
    </location>
</feature>
<protein>
    <recommendedName>
        <fullName evidence="14">Ion transport domain-containing protein</fullName>
    </recommendedName>
</protein>
<dbReference type="InterPro" id="IPR005821">
    <property type="entry name" value="Ion_trans_dom"/>
</dbReference>
<keyword evidence="16" id="KW-1185">Reference proteome</keyword>
<evidence type="ECO:0000256" key="7">
    <source>
        <dbReference type="ARBA" id="ARBA00022958"/>
    </source>
</evidence>
<dbReference type="Gene3D" id="1.10.287.70">
    <property type="match status" value="1"/>
</dbReference>
<feature type="domain" description="Ion transport" evidence="14">
    <location>
        <begin position="14"/>
        <end position="267"/>
    </location>
</feature>
<dbReference type="PRINTS" id="PR01491">
    <property type="entry name" value="KVCHANNEL"/>
</dbReference>
<evidence type="ECO:0000256" key="1">
    <source>
        <dbReference type="ARBA" id="ARBA00004141"/>
    </source>
</evidence>
<evidence type="ECO:0000313" key="15">
    <source>
        <dbReference type="EMBL" id="KAH0618724.1"/>
    </source>
</evidence>
<keyword evidence="11" id="KW-0407">Ion channel</keyword>
<organism evidence="15 16">
    <name type="scientific">Phrynosoma platyrhinos</name>
    <name type="common">Desert horned lizard</name>
    <dbReference type="NCBI Taxonomy" id="52577"/>
    <lineage>
        <taxon>Eukaryota</taxon>
        <taxon>Metazoa</taxon>
        <taxon>Chordata</taxon>
        <taxon>Craniata</taxon>
        <taxon>Vertebrata</taxon>
        <taxon>Euteleostomi</taxon>
        <taxon>Lepidosauria</taxon>
        <taxon>Squamata</taxon>
        <taxon>Bifurcata</taxon>
        <taxon>Unidentata</taxon>
        <taxon>Episquamata</taxon>
        <taxon>Toxicofera</taxon>
        <taxon>Iguania</taxon>
        <taxon>Phrynosomatidae</taxon>
        <taxon>Phrynosomatinae</taxon>
        <taxon>Phrynosoma</taxon>
    </lineage>
</organism>
<dbReference type="PRINTS" id="PR00169">
    <property type="entry name" value="KCHANNEL"/>
</dbReference>
<dbReference type="InterPro" id="IPR027359">
    <property type="entry name" value="Volt_channel_dom_sf"/>
</dbReference>
<accession>A0ABQ7SN54</accession>
<proteinExistence type="predicted"/>
<feature type="region of interest" description="Disordered" evidence="12">
    <location>
        <begin position="277"/>
        <end position="365"/>
    </location>
</feature>
<reference evidence="15 16" key="1">
    <citation type="journal article" date="2022" name="Gigascience">
        <title>A chromosome-level genome assembly and annotation of the desert horned lizard, Phrynosoma platyrhinos, provides insight into chromosomal rearrangements among reptiles.</title>
        <authorList>
            <person name="Koochekian N."/>
            <person name="Ascanio A."/>
            <person name="Farleigh K."/>
            <person name="Card D.C."/>
            <person name="Schield D.R."/>
            <person name="Castoe T.A."/>
            <person name="Jezkova T."/>
        </authorList>
    </citation>
    <scope>NUCLEOTIDE SEQUENCE [LARGE SCALE GENOMIC DNA]</scope>
    <source>
        <strain evidence="15">NK-2021</strain>
    </source>
</reference>
<evidence type="ECO:0000313" key="16">
    <source>
        <dbReference type="Proteomes" id="UP000826234"/>
    </source>
</evidence>
<keyword evidence="9" id="KW-0406">Ion transport</keyword>
<evidence type="ECO:0000256" key="8">
    <source>
        <dbReference type="ARBA" id="ARBA00022989"/>
    </source>
</evidence>
<keyword evidence="5" id="KW-0631">Potassium channel</keyword>
<dbReference type="SUPFAM" id="SSF81324">
    <property type="entry name" value="Voltage-gated potassium channels"/>
    <property type="match status" value="1"/>
</dbReference>
<comment type="caution">
    <text evidence="15">The sequence shown here is derived from an EMBL/GenBank/DDBJ whole genome shotgun (WGS) entry which is preliminary data.</text>
</comment>